<keyword evidence="1" id="KW-0812">Transmembrane</keyword>
<evidence type="ECO:0000313" key="3">
    <source>
        <dbReference type="Proteomes" id="UP000011693"/>
    </source>
</evidence>
<evidence type="ECO:0000256" key="1">
    <source>
        <dbReference type="SAM" id="Phobius"/>
    </source>
</evidence>
<comment type="caution">
    <text evidence="2">The sequence shown here is derived from an EMBL/GenBank/DDBJ whole genome shotgun (WGS) entry which is preliminary data.</text>
</comment>
<protein>
    <submittedName>
        <fullName evidence="2">Uncharacterized protein</fullName>
    </submittedName>
</protein>
<gene>
    <name evidence="2" type="ORF">C482_00190</name>
</gene>
<feature type="transmembrane region" description="Helical" evidence="1">
    <location>
        <begin position="39"/>
        <end position="59"/>
    </location>
</feature>
<keyword evidence="1" id="KW-0472">Membrane</keyword>
<dbReference type="AlphaFoldDB" id="M0B960"/>
<evidence type="ECO:0000313" key="2">
    <source>
        <dbReference type="EMBL" id="ELZ06194.1"/>
    </source>
</evidence>
<dbReference type="EMBL" id="AOIN01000008">
    <property type="protein sequence ID" value="ELZ06194.1"/>
    <property type="molecule type" value="Genomic_DNA"/>
</dbReference>
<keyword evidence="3" id="KW-1185">Reference proteome</keyword>
<sequence length="76" mass="8700">MRCPLSVRTRVLRHSAHTQCIKERSLTFSNQMFLKTQSAIVWMLIGQFLTVIMINGLSVRSCDSDDNIFPAIQTDK</sequence>
<accession>M0B960</accession>
<keyword evidence="1" id="KW-1133">Transmembrane helix</keyword>
<organism evidence="2 3">
    <name type="scientific">Natrialba chahannaoensis JCM 10990</name>
    <dbReference type="NCBI Taxonomy" id="1227492"/>
    <lineage>
        <taxon>Archaea</taxon>
        <taxon>Methanobacteriati</taxon>
        <taxon>Methanobacteriota</taxon>
        <taxon>Stenosarchaea group</taxon>
        <taxon>Halobacteria</taxon>
        <taxon>Halobacteriales</taxon>
        <taxon>Natrialbaceae</taxon>
        <taxon>Natrialba</taxon>
    </lineage>
</organism>
<dbReference type="Proteomes" id="UP000011693">
    <property type="component" value="Unassembled WGS sequence"/>
</dbReference>
<reference evidence="2 3" key="1">
    <citation type="journal article" date="2014" name="PLoS Genet.">
        <title>Phylogenetically driven sequencing of extremely halophilic archaea reveals strategies for static and dynamic osmo-response.</title>
        <authorList>
            <person name="Becker E.A."/>
            <person name="Seitzer P.M."/>
            <person name="Tritt A."/>
            <person name="Larsen D."/>
            <person name="Krusor M."/>
            <person name="Yao A.I."/>
            <person name="Wu D."/>
            <person name="Madern D."/>
            <person name="Eisen J.A."/>
            <person name="Darling A.E."/>
            <person name="Facciotti M.T."/>
        </authorList>
    </citation>
    <scope>NUCLEOTIDE SEQUENCE [LARGE SCALE GENOMIC DNA]</scope>
    <source>
        <strain evidence="2 3">JCM 10990</strain>
    </source>
</reference>
<proteinExistence type="predicted"/>
<name>M0B960_9EURY</name>